<feature type="domain" description="CFEM" evidence="11">
    <location>
        <begin position="14"/>
        <end position="135"/>
    </location>
</feature>
<feature type="chain" id="PRO_5041465759" description="CFEM domain-containing protein" evidence="10">
    <location>
        <begin position="26"/>
        <end position="156"/>
    </location>
</feature>
<gene>
    <name evidence="12" type="ORF">B0T18DRAFT_428456</name>
</gene>
<keyword evidence="6 10" id="KW-0732">Signal</keyword>
<accession>A0AA40F3G4</accession>
<proteinExistence type="inferred from homology"/>
<comment type="caution">
    <text evidence="9">Lacks conserved residue(s) required for the propagation of feature annotation.</text>
</comment>
<dbReference type="InterPro" id="IPR008427">
    <property type="entry name" value="Extracellular_membr_CFEM_dom"/>
</dbReference>
<comment type="similarity">
    <text evidence="3">Belongs to the RBT5 family.</text>
</comment>
<dbReference type="PROSITE" id="PS52012">
    <property type="entry name" value="CFEM"/>
    <property type="match status" value="1"/>
</dbReference>
<evidence type="ECO:0000256" key="10">
    <source>
        <dbReference type="SAM" id="SignalP"/>
    </source>
</evidence>
<sequence>MAKLQRYTQAILAVALLQWPSASTASQFTMTNEPAFEAMRNCAQICVAAPFGSLPEKLDCKYPYQNECLCRVDLAGVASKYLTSCVPKQCTVGPPDADLSSMMNIYNSYCLSNGFDVTAAPAVVTSASSRSNNGALGYHGRTNANGCKRGYGESAG</sequence>
<keyword evidence="13" id="KW-1185">Reference proteome</keyword>
<comment type="caution">
    <text evidence="12">The sequence shown here is derived from an EMBL/GenBank/DDBJ whole genome shotgun (WGS) entry which is preliminary data.</text>
</comment>
<keyword evidence="7" id="KW-1015">Disulfide bond</keyword>
<dbReference type="AlphaFoldDB" id="A0AA40F3G4"/>
<keyword evidence="5" id="KW-0472">Membrane</keyword>
<dbReference type="GO" id="GO:0005576">
    <property type="term" value="C:extracellular region"/>
    <property type="evidence" value="ECO:0007669"/>
    <property type="project" value="UniProtKB-SubCell"/>
</dbReference>
<dbReference type="EMBL" id="JAUKUD010000003">
    <property type="protein sequence ID" value="KAK0750528.1"/>
    <property type="molecule type" value="Genomic_DNA"/>
</dbReference>
<evidence type="ECO:0000256" key="9">
    <source>
        <dbReference type="PROSITE-ProRule" id="PRU01356"/>
    </source>
</evidence>
<comment type="subcellular location">
    <subcellularLocation>
        <location evidence="1">Membrane</location>
        <topology evidence="1">Lipid-anchor</topology>
        <topology evidence="1">GPI-anchor</topology>
    </subcellularLocation>
    <subcellularLocation>
        <location evidence="2">Secreted</location>
    </subcellularLocation>
</comment>
<reference evidence="12" key="1">
    <citation type="submission" date="2023-06" db="EMBL/GenBank/DDBJ databases">
        <title>Genome-scale phylogeny and comparative genomics of the fungal order Sordariales.</title>
        <authorList>
            <consortium name="Lawrence Berkeley National Laboratory"/>
            <person name="Hensen N."/>
            <person name="Bonometti L."/>
            <person name="Westerberg I."/>
            <person name="Brannstrom I.O."/>
            <person name="Guillou S."/>
            <person name="Cros-Aarteil S."/>
            <person name="Calhoun S."/>
            <person name="Haridas S."/>
            <person name="Kuo A."/>
            <person name="Mondo S."/>
            <person name="Pangilinan J."/>
            <person name="Riley R."/>
            <person name="LaButti K."/>
            <person name="Andreopoulos B."/>
            <person name="Lipzen A."/>
            <person name="Chen C."/>
            <person name="Yanf M."/>
            <person name="Daum C."/>
            <person name="Ng V."/>
            <person name="Clum A."/>
            <person name="Steindorff A."/>
            <person name="Ohm R."/>
            <person name="Martin F."/>
            <person name="Silar P."/>
            <person name="Natvig D."/>
            <person name="Lalanne C."/>
            <person name="Gautier V."/>
            <person name="Ament-velasquez S.L."/>
            <person name="Kruys A."/>
            <person name="Hutchinson M.I."/>
            <person name="Powell A.J."/>
            <person name="Barry K."/>
            <person name="Miller A.N."/>
            <person name="Grigoriev I.V."/>
            <person name="Debuchy R."/>
            <person name="Gladieux P."/>
            <person name="Thoren M.H."/>
            <person name="Johannesson H."/>
        </authorList>
    </citation>
    <scope>NUCLEOTIDE SEQUENCE</scope>
    <source>
        <strain evidence="12">SMH3187-1</strain>
    </source>
</reference>
<evidence type="ECO:0000256" key="2">
    <source>
        <dbReference type="ARBA" id="ARBA00004613"/>
    </source>
</evidence>
<dbReference type="GO" id="GO:0098552">
    <property type="term" value="C:side of membrane"/>
    <property type="evidence" value="ECO:0007669"/>
    <property type="project" value="UniProtKB-KW"/>
</dbReference>
<keyword evidence="5" id="KW-0336">GPI-anchor</keyword>
<organism evidence="12 13">
    <name type="scientific">Schizothecium vesticola</name>
    <dbReference type="NCBI Taxonomy" id="314040"/>
    <lineage>
        <taxon>Eukaryota</taxon>
        <taxon>Fungi</taxon>
        <taxon>Dikarya</taxon>
        <taxon>Ascomycota</taxon>
        <taxon>Pezizomycotina</taxon>
        <taxon>Sordariomycetes</taxon>
        <taxon>Sordariomycetidae</taxon>
        <taxon>Sordariales</taxon>
        <taxon>Schizotheciaceae</taxon>
        <taxon>Schizothecium</taxon>
    </lineage>
</organism>
<dbReference type="Proteomes" id="UP001172155">
    <property type="component" value="Unassembled WGS sequence"/>
</dbReference>
<keyword evidence="5" id="KW-0325">Glycoprotein</keyword>
<evidence type="ECO:0000313" key="13">
    <source>
        <dbReference type="Proteomes" id="UP001172155"/>
    </source>
</evidence>
<evidence type="ECO:0000256" key="8">
    <source>
        <dbReference type="ARBA" id="ARBA00023288"/>
    </source>
</evidence>
<evidence type="ECO:0000256" key="5">
    <source>
        <dbReference type="ARBA" id="ARBA00022622"/>
    </source>
</evidence>
<evidence type="ECO:0000256" key="1">
    <source>
        <dbReference type="ARBA" id="ARBA00004589"/>
    </source>
</evidence>
<evidence type="ECO:0000256" key="7">
    <source>
        <dbReference type="ARBA" id="ARBA00023157"/>
    </source>
</evidence>
<evidence type="ECO:0000256" key="6">
    <source>
        <dbReference type="ARBA" id="ARBA00022729"/>
    </source>
</evidence>
<keyword evidence="4" id="KW-0964">Secreted</keyword>
<protein>
    <recommendedName>
        <fullName evidence="11">CFEM domain-containing protein</fullName>
    </recommendedName>
</protein>
<keyword evidence="8" id="KW-0449">Lipoprotein</keyword>
<evidence type="ECO:0000259" key="11">
    <source>
        <dbReference type="PROSITE" id="PS52012"/>
    </source>
</evidence>
<name>A0AA40F3G4_9PEZI</name>
<evidence type="ECO:0000256" key="3">
    <source>
        <dbReference type="ARBA" id="ARBA00010031"/>
    </source>
</evidence>
<evidence type="ECO:0000256" key="4">
    <source>
        <dbReference type="ARBA" id="ARBA00022525"/>
    </source>
</evidence>
<evidence type="ECO:0000313" key="12">
    <source>
        <dbReference type="EMBL" id="KAK0750528.1"/>
    </source>
</evidence>
<feature type="signal peptide" evidence="10">
    <location>
        <begin position="1"/>
        <end position="25"/>
    </location>
</feature>